<evidence type="ECO:0000256" key="1">
    <source>
        <dbReference type="SAM" id="Phobius"/>
    </source>
</evidence>
<name>A0A553SQS5_NIACI</name>
<dbReference type="InterPro" id="IPR007404">
    <property type="entry name" value="YdjM-like"/>
</dbReference>
<geneLocation type="plasmid" evidence="2">
    <name>unnamed1</name>
</geneLocation>
<organism evidence="2">
    <name type="scientific">Niallia circulans</name>
    <name type="common">Bacillus circulans</name>
    <dbReference type="NCBI Taxonomy" id="1397"/>
    <lineage>
        <taxon>Bacteria</taxon>
        <taxon>Bacillati</taxon>
        <taxon>Bacillota</taxon>
        <taxon>Bacilli</taxon>
        <taxon>Bacillales</taxon>
        <taxon>Bacillaceae</taxon>
        <taxon>Niallia</taxon>
    </lineage>
</organism>
<keyword evidence="2" id="KW-0378">Hydrolase</keyword>
<dbReference type="PANTHER" id="PTHR35531:SF1">
    <property type="entry name" value="INNER MEMBRANE PROTEIN YBCI-RELATED"/>
    <property type="match status" value="1"/>
</dbReference>
<sequence>MQYKTHLSTSLVVALPVMGATNTLTIGTVLAVGLGAVFPDIDEPHSWIGSRTRGISDLIKGFFGHRGLTHSLMGLFIVFLTMVLMVSFTPFSPVIGLYFILGYLLHLVGDSFSKSGVKWLLPFSDKAFQSGLGVVYYKTGFLAERIIFIVSMLLLVAQVRALNFESLFNLNIVQAISNVIKNATSFIGS</sequence>
<comment type="caution">
    <text evidence="2">The sequence shown here is derived from an EMBL/GenBank/DDBJ whole genome shotgun (WGS) entry which is preliminary data.</text>
</comment>
<dbReference type="PANTHER" id="PTHR35531">
    <property type="entry name" value="INNER MEMBRANE PROTEIN YBCI-RELATED"/>
    <property type="match status" value="1"/>
</dbReference>
<keyword evidence="2" id="KW-0614">Plasmid</keyword>
<proteinExistence type="predicted"/>
<evidence type="ECO:0000313" key="2">
    <source>
        <dbReference type="EMBL" id="TRZ39345.1"/>
    </source>
</evidence>
<feature type="transmembrane region" description="Helical" evidence="1">
    <location>
        <begin position="68"/>
        <end position="88"/>
    </location>
</feature>
<gene>
    <name evidence="2" type="ORF">CEQ21_07225</name>
</gene>
<keyword evidence="1" id="KW-0812">Transmembrane</keyword>
<dbReference type="GO" id="GO:0016787">
    <property type="term" value="F:hydrolase activity"/>
    <property type="evidence" value="ECO:0007669"/>
    <property type="project" value="UniProtKB-KW"/>
</dbReference>
<accession>A0A553SQS5</accession>
<dbReference type="Proteomes" id="UP000319837">
    <property type="component" value="Plasmid unnamed1"/>
</dbReference>
<feature type="transmembrane region" description="Helical" evidence="1">
    <location>
        <begin position="95"/>
        <end position="115"/>
    </location>
</feature>
<reference evidence="2" key="1">
    <citation type="submission" date="2018-10" db="EMBL/GenBank/DDBJ databases">
        <title>FDA dAtabase for Regulatory Grade micrObial Sequences (FDA-ARGOS): Supporting development and validation of Infectious Disease Dx tests.</title>
        <authorList>
            <person name="Minogue T."/>
            <person name="Wolcott M."/>
            <person name="Wasieloski L."/>
            <person name="Aguilar W."/>
            <person name="Moore D."/>
            <person name="Tallon L.J."/>
            <person name="Sadzewicz L."/>
            <person name="Sengamalay N."/>
            <person name="Ott S."/>
            <person name="Godinez A."/>
            <person name="Nagaraj S."/>
            <person name="Vavikolanu K."/>
            <person name="Vyas G."/>
            <person name="Nadendla S."/>
            <person name="Aluvathingal J."/>
            <person name="Sichtig H."/>
        </authorList>
    </citation>
    <scope>NUCLEOTIDE SEQUENCE</scope>
    <source>
        <strain evidence="2">FDAARGOS_343</strain>
        <plasmid evidence="2">unnamed1</plasmid>
    </source>
</reference>
<protein>
    <submittedName>
        <fullName evidence="2">Metal-dependent hydrolase</fullName>
    </submittedName>
</protein>
<keyword evidence="1" id="KW-0472">Membrane</keyword>
<dbReference type="AlphaFoldDB" id="A0A553SQS5"/>
<feature type="transmembrane region" description="Helical" evidence="1">
    <location>
        <begin position="12"/>
        <end position="38"/>
    </location>
</feature>
<dbReference type="RefSeq" id="WP_185762742.1">
    <property type="nucleotide sequence ID" value="NZ_CM017505.1"/>
</dbReference>
<feature type="transmembrane region" description="Helical" evidence="1">
    <location>
        <begin position="135"/>
        <end position="157"/>
    </location>
</feature>
<keyword evidence="1" id="KW-1133">Transmembrane helix</keyword>
<dbReference type="Pfam" id="PF04307">
    <property type="entry name" value="YdjM"/>
    <property type="match status" value="1"/>
</dbReference>
<dbReference type="EMBL" id="RIBP01000002">
    <property type="protein sequence ID" value="TRZ39345.1"/>
    <property type="molecule type" value="Genomic_DNA"/>
</dbReference>